<evidence type="ECO:0000313" key="4">
    <source>
        <dbReference type="Proteomes" id="UP000271162"/>
    </source>
</evidence>
<gene>
    <name evidence="3" type="ORF">NBR_LOCUS17519</name>
</gene>
<dbReference type="PROSITE" id="PS00028">
    <property type="entry name" value="ZINC_FINGER_C2H2_1"/>
    <property type="match status" value="1"/>
</dbReference>
<name>A0A0N4YKF4_NIPBR</name>
<keyword evidence="4" id="KW-1185">Reference proteome</keyword>
<evidence type="ECO:0000256" key="1">
    <source>
        <dbReference type="PROSITE-ProRule" id="PRU00042"/>
    </source>
</evidence>
<dbReference type="STRING" id="27835.A0A0N4YKF4"/>
<accession>A0A0N4YKF4</accession>
<proteinExistence type="predicted"/>
<reference evidence="5" key="1">
    <citation type="submission" date="2017-02" db="UniProtKB">
        <authorList>
            <consortium name="WormBaseParasite"/>
        </authorList>
    </citation>
    <scope>IDENTIFICATION</scope>
</reference>
<protein>
    <submittedName>
        <fullName evidence="5">C2H2-type domain-containing protein</fullName>
    </submittedName>
</protein>
<feature type="domain" description="C2H2-type" evidence="2">
    <location>
        <begin position="33"/>
        <end position="64"/>
    </location>
</feature>
<dbReference type="GO" id="GO:0008270">
    <property type="term" value="F:zinc ion binding"/>
    <property type="evidence" value="ECO:0007669"/>
    <property type="project" value="UniProtKB-KW"/>
</dbReference>
<reference evidence="3 4" key="2">
    <citation type="submission" date="2018-11" db="EMBL/GenBank/DDBJ databases">
        <authorList>
            <consortium name="Pathogen Informatics"/>
        </authorList>
    </citation>
    <scope>NUCLEOTIDE SEQUENCE [LARGE SCALE GENOMIC DNA]</scope>
</reference>
<dbReference type="Proteomes" id="UP000271162">
    <property type="component" value="Unassembled WGS sequence"/>
</dbReference>
<sequence length="86" mass="9487">MCINDDELKASVRIVRMPPAHMDSDHPQDDESARCDLCVEAFSSRTALIAHINSVKHLHRAKKQLEAQGSVDLSSQVRGYPGLDSS</sequence>
<dbReference type="EMBL" id="UYSL01022809">
    <property type="protein sequence ID" value="VDL81176.1"/>
    <property type="molecule type" value="Genomic_DNA"/>
</dbReference>
<keyword evidence="1" id="KW-0863">Zinc-finger</keyword>
<dbReference type="Gene3D" id="3.30.160.60">
    <property type="entry name" value="Classic Zinc Finger"/>
    <property type="match status" value="1"/>
</dbReference>
<keyword evidence="1" id="KW-0479">Metal-binding</keyword>
<organism evidence="5">
    <name type="scientific">Nippostrongylus brasiliensis</name>
    <name type="common">Rat hookworm</name>
    <dbReference type="NCBI Taxonomy" id="27835"/>
    <lineage>
        <taxon>Eukaryota</taxon>
        <taxon>Metazoa</taxon>
        <taxon>Ecdysozoa</taxon>
        <taxon>Nematoda</taxon>
        <taxon>Chromadorea</taxon>
        <taxon>Rhabditida</taxon>
        <taxon>Rhabditina</taxon>
        <taxon>Rhabditomorpha</taxon>
        <taxon>Strongyloidea</taxon>
        <taxon>Heligmosomidae</taxon>
        <taxon>Nippostrongylus</taxon>
    </lineage>
</organism>
<dbReference type="InterPro" id="IPR013087">
    <property type="entry name" value="Znf_C2H2_type"/>
</dbReference>
<dbReference type="WBParaSite" id="NBR_0001751801-mRNA-1">
    <property type="protein sequence ID" value="NBR_0001751801-mRNA-1"/>
    <property type="gene ID" value="NBR_0001751801"/>
</dbReference>
<keyword evidence="1" id="KW-0862">Zinc</keyword>
<evidence type="ECO:0000313" key="3">
    <source>
        <dbReference type="EMBL" id="VDL81176.1"/>
    </source>
</evidence>
<dbReference type="AlphaFoldDB" id="A0A0N4YKF4"/>
<evidence type="ECO:0000259" key="2">
    <source>
        <dbReference type="PROSITE" id="PS50157"/>
    </source>
</evidence>
<dbReference type="SUPFAM" id="SSF57667">
    <property type="entry name" value="beta-beta-alpha zinc fingers"/>
    <property type="match status" value="1"/>
</dbReference>
<dbReference type="PROSITE" id="PS50157">
    <property type="entry name" value="ZINC_FINGER_C2H2_2"/>
    <property type="match status" value="1"/>
</dbReference>
<evidence type="ECO:0000313" key="5">
    <source>
        <dbReference type="WBParaSite" id="NBR_0001751801-mRNA-1"/>
    </source>
</evidence>
<dbReference type="InterPro" id="IPR036236">
    <property type="entry name" value="Znf_C2H2_sf"/>
</dbReference>